<dbReference type="Proteomes" id="UP001164746">
    <property type="component" value="Chromosome 12"/>
</dbReference>
<evidence type="ECO:0000313" key="1">
    <source>
        <dbReference type="EMBL" id="WAR20831.1"/>
    </source>
</evidence>
<proteinExistence type="predicted"/>
<keyword evidence="2" id="KW-1185">Reference proteome</keyword>
<dbReference type="EMBL" id="CP111023">
    <property type="protein sequence ID" value="WAR20831.1"/>
    <property type="molecule type" value="Genomic_DNA"/>
</dbReference>
<accession>A0ABY7FNN2</accession>
<sequence>MIALLLEANPRLSVRDVKHILIDSSSHLWLEASPEFVPNTAGKYCTFFTDNCIFRDCYGEVNVIITCKPLIQLTLRVYF</sequence>
<evidence type="ECO:0000313" key="2">
    <source>
        <dbReference type="Proteomes" id="UP001164746"/>
    </source>
</evidence>
<name>A0ABY7FNN2_MYAAR</name>
<protein>
    <submittedName>
        <fullName evidence="1">Uncharacterized protein</fullName>
    </submittedName>
</protein>
<gene>
    <name evidence="1" type="ORF">MAR_014805</name>
</gene>
<reference evidence="1" key="1">
    <citation type="submission" date="2022-11" db="EMBL/GenBank/DDBJ databases">
        <title>Centuries of genome instability and evolution in soft-shell clam transmissible cancer (bioRxiv).</title>
        <authorList>
            <person name="Hart S.F.M."/>
            <person name="Yonemitsu M.A."/>
            <person name="Giersch R.M."/>
            <person name="Beal B.F."/>
            <person name="Arriagada G."/>
            <person name="Davis B.W."/>
            <person name="Ostrander E.A."/>
            <person name="Goff S.P."/>
            <person name="Metzger M.J."/>
        </authorList>
    </citation>
    <scope>NUCLEOTIDE SEQUENCE</scope>
    <source>
        <strain evidence="1">MELC-2E11</strain>
        <tissue evidence="1">Siphon/mantle</tissue>
    </source>
</reference>
<organism evidence="1 2">
    <name type="scientific">Mya arenaria</name>
    <name type="common">Soft-shell clam</name>
    <dbReference type="NCBI Taxonomy" id="6604"/>
    <lineage>
        <taxon>Eukaryota</taxon>
        <taxon>Metazoa</taxon>
        <taxon>Spiralia</taxon>
        <taxon>Lophotrochozoa</taxon>
        <taxon>Mollusca</taxon>
        <taxon>Bivalvia</taxon>
        <taxon>Autobranchia</taxon>
        <taxon>Heteroconchia</taxon>
        <taxon>Euheterodonta</taxon>
        <taxon>Imparidentia</taxon>
        <taxon>Neoheterodontei</taxon>
        <taxon>Myida</taxon>
        <taxon>Myoidea</taxon>
        <taxon>Myidae</taxon>
        <taxon>Mya</taxon>
    </lineage>
</organism>